<reference evidence="15" key="1">
    <citation type="submission" date="2016-03" db="EMBL/GenBank/DDBJ databases">
        <authorList>
            <person name="Devillers Hugo."/>
        </authorList>
    </citation>
    <scope>NUCLEOTIDE SEQUENCE [LARGE SCALE GENOMIC DNA]</scope>
</reference>
<feature type="disulfide bond" evidence="12">
    <location>
        <begin position="334"/>
        <end position="377"/>
    </location>
</feature>
<dbReference type="GO" id="GO:0004571">
    <property type="term" value="F:mannosyl-oligosaccharide 1,2-alpha-mannosidase activity"/>
    <property type="evidence" value="ECO:0007669"/>
    <property type="project" value="UniProtKB-EC"/>
</dbReference>
<feature type="active site" evidence="10">
    <location>
        <position position="430"/>
    </location>
</feature>
<dbReference type="GO" id="GO:0005783">
    <property type="term" value="C:endoplasmic reticulum"/>
    <property type="evidence" value="ECO:0007669"/>
    <property type="project" value="TreeGrafter"/>
</dbReference>
<evidence type="ECO:0000313" key="15">
    <source>
        <dbReference type="Proteomes" id="UP000191144"/>
    </source>
</evidence>
<evidence type="ECO:0000256" key="4">
    <source>
        <dbReference type="ARBA" id="ARBA00022723"/>
    </source>
</evidence>
<evidence type="ECO:0000256" key="7">
    <source>
        <dbReference type="ARBA" id="ARBA00023157"/>
    </source>
</evidence>
<sequence length="547" mass="63365">MQFVRNLVLLVSAFIAYRAFFMPKLHLLENQRDRIEIAFLQSWRDYLAHGWDADVYQPLSKKISSLHRLSTKPLGWIIVDSLDTMLMMHNSSLRHQEEFKTEIARVENWVDTKLDYDIDVSVSLFETTIRMLGGLLSAYHLSKELHLGNSTVYLEKATDLADRLLPAFENTNTGIPYSSVNLHTGKSRKNHVDRGASSTAEFTTLQLEFKYLSAITGNATYWKAVEKVYKPLYETNDLIGKYKGLAPIFVDADTAKFRGNNIRLGSRGDSFYEYLLKQYLQTGEQLYYQLYRESMEGVKRHLISRSSPNGLFYIGERLRGIYSNFSPKMDHLVCFMGGLLAMGATEGWHIDDARKQDFWDAKREEDWTLAQELTYTCYQMYHQVPSGLSPEIVVFNDPLVRTAYTNSWWQSQEGDFYVKPADAHNLQRPETVESLMFLYHLTKDSKYRDWGWEIFRAFEKHSGVKCRPADEKCPYTCLKDVLADPPVRSDSLESFWLAETLKYLHLLFQDDVDLKNLVFNTEGHPFPIITPEQTEIGDLLYTGWSLS</sequence>
<dbReference type="GO" id="GO:0036503">
    <property type="term" value="P:ERAD pathway"/>
    <property type="evidence" value="ECO:0007669"/>
    <property type="project" value="UniProtKB-ARBA"/>
</dbReference>
<accession>A0A1G4KBJ8</accession>
<dbReference type="EMBL" id="LT598484">
    <property type="protein sequence ID" value="SCV01649.1"/>
    <property type="molecule type" value="Genomic_DNA"/>
</dbReference>
<dbReference type="AlphaFoldDB" id="A0A1G4KBJ8"/>
<comment type="cofactor">
    <cofactor evidence="1 11">
        <name>Ca(2+)</name>
        <dbReference type="ChEBI" id="CHEBI:29108"/>
    </cofactor>
</comment>
<dbReference type="InterPro" id="IPR036026">
    <property type="entry name" value="Seven-hairpin_glycosidases"/>
</dbReference>
<comment type="pathway">
    <text evidence="2">Protein modification; protein glycosylation.</text>
</comment>
<protein>
    <recommendedName>
        <fullName evidence="13">alpha-1,2-Mannosidase</fullName>
        <ecNumber evidence="13">3.2.1.-</ecNumber>
    </recommendedName>
</protein>
<dbReference type="Gene3D" id="1.50.10.10">
    <property type="match status" value="1"/>
</dbReference>
<feature type="binding site" evidence="11">
    <location>
        <position position="521"/>
    </location>
    <ligand>
        <name>Ca(2+)</name>
        <dbReference type="ChEBI" id="CHEBI:29108"/>
    </ligand>
</feature>
<evidence type="ECO:0000256" key="1">
    <source>
        <dbReference type="ARBA" id="ARBA00001913"/>
    </source>
</evidence>
<gene>
    <name evidence="14" type="ORF">LAME_0G17590G</name>
</gene>
<evidence type="ECO:0000256" key="12">
    <source>
        <dbReference type="PIRSR" id="PIRSR601382-3"/>
    </source>
</evidence>
<evidence type="ECO:0000256" key="2">
    <source>
        <dbReference type="ARBA" id="ARBA00004922"/>
    </source>
</evidence>
<dbReference type="Proteomes" id="UP000191144">
    <property type="component" value="Chromosome G"/>
</dbReference>
<evidence type="ECO:0000313" key="14">
    <source>
        <dbReference type="EMBL" id="SCV01649.1"/>
    </source>
</evidence>
<dbReference type="EC" id="3.2.1.-" evidence="13"/>
<keyword evidence="4 11" id="KW-0479">Metal-binding</keyword>
<keyword evidence="5 13" id="KW-0378">Hydrolase</keyword>
<evidence type="ECO:0000256" key="5">
    <source>
        <dbReference type="ARBA" id="ARBA00022801"/>
    </source>
</evidence>
<evidence type="ECO:0000256" key="13">
    <source>
        <dbReference type="RuleBase" id="RU361193"/>
    </source>
</evidence>
<keyword evidence="13" id="KW-0326">Glycosidase</keyword>
<dbReference type="PANTHER" id="PTHR11742:SF55">
    <property type="entry name" value="ENDOPLASMIC RETICULUM MANNOSYL-OLIGOSACCHARIDE 1,2-ALPHA-MANNOSIDASE"/>
    <property type="match status" value="1"/>
</dbReference>
<dbReference type="InterPro" id="IPR050749">
    <property type="entry name" value="Glycosyl_Hydrolase_47"/>
</dbReference>
<dbReference type="InterPro" id="IPR001382">
    <property type="entry name" value="Glyco_hydro_47"/>
</dbReference>
<evidence type="ECO:0000256" key="3">
    <source>
        <dbReference type="ARBA" id="ARBA00007658"/>
    </source>
</evidence>
<keyword evidence="6 11" id="KW-0106">Calcium</keyword>
<keyword evidence="15" id="KW-1185">Reference proteome</keyword>
<dbReference type="GO" id="GO:0005975">
    <property type="term" value="P:carbohydrate metabolic process"/>
    <property type="evidence" value="ECO:0007669"/>
    <property type="project" value="InterPro"/>
</dbReference>
<feature type="active site" description="Proton donor" evidence="10">
    <location>
        <position position="391"/>
    </location>
</feature>
<evidence type="ECO:0000256" key="9">
    <source>
        <dbReference type="ARBA" id="ARBA00048605"/>
    </source>
</evidence>
<dbReference type="Pfam" id="PF01532">
    <property type="entry name" value="Glyco_hydro_47"/>
    <property type="match status" value="1"/>
</dbReference>
<dbReference type="InterPro" id="IPR012341">
    <property type="entry name" value="6hp_glycosidase-like_sf"/>
</dbReference>
<dbReference type="GO" id="GO:0016020">
    <property type="term" value="C:membrane"/>
    <property type="evidence" value="ECO:0007669"/>
    <property type="project" value="InterPro"/>
</dbReference>
<keyword evidence="7 12" id="KW-1015">Disulfide bond</keyword>
<name>A0A1G4KBJ8_9SACH</name>
<evidence type="ECO:0000256" key="11">
    <source>
        <dbReference type="PIRSR" id="PIRSR601382-2"/>
    </source>
</evidence>
<dbReference type="PRINTS" id="PR00747">
    <property type="entry name" value="GLYHDRLASE47"/>
</dbReference>
<dbReference type="PANTHER" id="PTHR11742">
    <property type="entry name" value="MANNOSYL-OLIGOSACCHARIDE ALPHA-1,2-MANNOSIDASE-RELATED"/>
    <property type="match status" value="1"/>
</dbReference>
<comment type="catalytic activity">
    <reaction evidence="9">
        <text>N(4)-(alpha-D-Man-(1-&gt;2)-alpha-D-Man-(1-&gt;2)-alpha-D-Man-(1-&gt;3)-[alpha-D-Man-(1-&gt;2)-alpha-D-Man-(1-&gt;3)-[alpha-D-Man-(1-&gt;2)-alpha-D-Man-(1-&gt;6)]-alpha-D-Man-(1-&gt;6)]-beta-D-Man-(1-&gt;4)-beta-D-GlcNAc-(1-&gt;4)-beta-D-GlcNAc)-L-asparaginyl-[protein] (N-glucan mannose isomer 9A1,2,3B1,2,3) + 4 H2O = N(4)-(alpha-D-Man-(1-&gt;3)-[alpha-D-Man-(1-&gt;3)-[alpha-D-Man-(1-&gt;6)]-alpha-D-Man-(1-&gt;6)]-beta-D-Man-(1-&gt;4)-beta-D-GlcNAc-(1-&gt;4)-beta-D-GlcNAc)-L-asparaginyl-[protein] (N-glucan mannose isomer 5A1,2) + 4 beta-D-mannose</text>
        <dbReference type="Rhea" id="RHEA:56008"/>
        <dbReference type="Rhea" id="RHEA-COMP:14356"/>
        <dbReference type="Rhea" id="RHEA-COMP:14367"/>
        <dbReference type="ChEBI" id="CHEBI:15377"/>
        <dbReference type="ChEBI" id="CHEBI:28563"/>
        <dbReference type="ChEBI" id="CHEBI:59087"/>
        <dbReference type="ChEBI" id="CHEBI:139493"/>
        <dbReference type="EC" id="3.2.1.113"/>
    </reaction>
</comment>
<proteinExistence type="inferred from homology"/>
<feature type="active site" description="Proton donor" evidence="10">
    <location>
        <position position="126"/>
    </location>
</feature>
<comment type="catalytic activity">
    <reaction evidence="8">
        <text>N(4)-(alpha-D-Man-(1-&gt;2)-alpha-D-Man-(1-&gt;2)-alpha-D-Man-(1-&gt;3)-[alpha-D-Man-(1-&gt;3)-[alpha-D-Man-(1-&gt;2)-alpha-D-Man-(1-&gt;6)]-alpha-D-Man-(1-&gt;6)]-beta-D-Man-(1-&gt;4)-beta-D-GlcNAc-(1-&gt;4)-beta-D-GlcNAc)-L-asparaginyl-[protein] (N-glucan mannose isomer 8A1,2,3B1,3) + 3 H2O = N(4)-(alpha-D-Man-(1-&gt;3)-[alpha-D-Man-(1-&gt;3)-[alpha-D-Man-(1-&gt;6)]-alpha-D-Man-(1-&gt;6)]-beta-D-Man-(1-&gt;4)-beta-D-GlcNAc-(1-&gt;4)-beta-D-GlcNAc)-L-asparaginyl-[protein] (N-glucan mannose isomer 5A1,2) + 3 beta-D-mannose</text>
        <dbReference type="Rhea" id="RHEA:56028"/>
        <dbReference type="Rhea" id="RHEA-COMP:14358"/>
        <dbReference type="Rhea" id="RHEA-COMP:14367"/>
        <dbReference type="ChEBI" id="CHEBI:15377"/>
        <dbReference type="ChEBI" id="CHEBI:28563"/>
        <dbReference type="ChEBI" id="CHEBI:59087"/>
        <dbReference type="ChEBI" id="CHEBI:60628"/>
        <dbReference type="EC" id="3.2.1.113"/>
    </reaction>
</comment>
<feature type="active site" evidence="10">
    <location>
        <position position="269"/>
    </location>
</feature>
<organism evidence="14 15">
    <name type="scientific">Lachancea meyersii CBS 8951</name>
    <dbReference type="NCBI Taxonomy" id="1266667"/>
    <lineage>
        <taxon>Eukaryota</taxon>
        <taxon>Fungi</taxon>
        <taxon>Dikarya</taxon>
        <taxon>Ascomycota</taxon>
        <taxon>Saccharomycotina</taxon>
        <taxon>Saccharomycetes</taxon>
        <taxon>Saccharomycetales</taxon>
        <taxon>Saccharomycetaceae</taxon>
        <taxon>Lachancea</taxon>
    </lineage>
</organism>
<evidence type="ECO:0000256" key="10">
    <source>
        <dbReference type="PIRSR" id="PIRSR601382-1"/>
    </source>
</evidence>
<dbReference type="GO" id="GO:0005509">
    <property type="term" value="F:calcium ion binding"/>
    <property type="evidence" value="ECO:0007669"/>
    <property type="project" value="InterPro"/>
</dbReference>
<comment type="similarity">
    <text evidence="3 13">Belongs to the glycosyl hydrolase 47 family.</text>
</comment>
<dbReference type="SUPFAM" id="SSF48225">
    <property type="entry name" value="Seven-hairpin glycosidases"/>
    <property type="match status" value="1"/>
</dbReference>
<evidence type="ECO:0000256" key="8">
    <source>
        <dbReference type="ARBA" id="ARBA00047669"/>
    </source>
</evidence>
<dbReference type="OrthoDB" id="8118055at2759"/>
<evidence type="ECO:0000256" key="6">
    <source>
        <dbReference type="ARBA" id="ARBA00022837"/>
    </source>
</evidence>